<comment type="caution">
    <text evidence="1">The sequence shown here is derived from an EMBL/GenBank/DDBJ whole genome shotgun (WGS) entry which is preliminary data.</text>
</comment>
<gene>
    <name evidence="1" type="ORF">F5144DRAFT_583454</name>
</gene>
<evidence type="ECO:0000313" key="2">
    <source>
        <dbReference type="Proteomes" id="UP000724584"/>
    </source>
</evidence>
<reference evidence="1 2" key="1">
    <citation type="journal article" date="2021" name="Nat. Commun.">
        <title>Genetic determinants of endophytism in the Arabidopsis root mycobiome.</title>
        <authorList>
            <person name="Mesny F."/>
            <person name="Miyauchi S."/>
            <person name="Thiergart T."/>
            <person name="Pickel B."/>
            <person name="Atanasova L."/>
            <person name="Karlsson M."/>
            <person name="Huettel B."/>
            <person name="Barry K.W."/>
            <person name="Haridas S."/>
            <person name="Chen C."/>
            <person name="Bauer D."/>
            <person name="Andreopoulos W."/>
            <person name="Pangilinan J."/>
            <person name="LaButti K."/>
            <person name="Riley R."/>
            <person name="Lipzen A."/>
            <person name="Clum A."/>
            <person name="Drula E."/>
            <person name="Henrissat B."/>
            <person name="Kohler A."/>
            <person name="Grigoriev I.V."/>
            <person name="Martin F.M."/>
            <person name="Hacquard S."/>
        </authorList>
    </citation>
    <scope>NUCLEOTIDE SEQUENCE [LARGE SCALE GENOMIC DNA]</scope>
    <source>
        <strain evidence="1 2">MPI-SDFR-AT-0079</strain>
    </source>
</reference>
<organism evidence="1 2">
    <name type="scientific">Chaetomium tenue</name>
    <dbReference type="NCBI Taxonomy" id="1854479"/>
    <lineage>
        <taxon>Eukaryota</taxon>
        <taxon>Fungi</taxon>
        <taxon>Dikarya</taxon>
        <taxon>Ascomycota</taxon>
        <taxon>Pezizomycotina</taxon>
        <taxon>Sordariomycetes</taxon>
        <taxon>Sordariomycetidae</taxon>
        <taxon>Sordariales</taxon>
        <taxon>Chaetomiaceae</taxon>
        <taxon>Chaetomium</taxon>
    </lineage>
</organism>
<protein>
    <submittedName>
        <fullName evidence="1">Uncharacterized protein</fullName>
    </submittedName>
</protein>
<accession>A0ACB7P0W7</accession>
<evidence type="ECO:0000313" key="1">
    <source>
        <dbReference type="EMBL" id="KAH6623503.1"/>
    </source>
</evidence>
<proteinExistence type="predicted"/>
<name>A0ACB7P0W7_9PEZI</name>
<keyword evidence="2" id="KW-1185">Reference proteome</keyword>
<dbReference type="EMBL" id="JAGIZQ010000006">
    <property type="protein sequence ID" value="KAH6623503.1"/>
    <property type="molecule type" value="Genomic_DNA"/>
</dbReference>
<dbReference type="Proteomes" id="UP000724584">
    <property type="component" value="Unassembled WGS sequence"/>
</dbReference>
<sequence length="163" mass="17938">MELNAQIGTMGPSSSEPARNEPEHPHNPPPADFRALEASLPQTQSWTTDGYPIVDGKYHNLDTGEIMAHTGQMKGGPPNITVYWQNRFSTGRGDQFLVVSKTIYSTRSLSEYIIRIGNLLQKGSGICKVDSLNATPYSVYVVVTSEASQEEFRQALLEHGLLS</sequence>